<dbReference type="PANTHER" id="PTHR44688:SF16">
    <property type="entry name" value="DNA-BINDING TRANSCRIPTIONAL ACTIVATOR DEVR_DOSR"/>
    <property type="match status" value="1"/>
</dbReference>
<comment type="caution">
    <text evidence="5">The sequence shown here is derived from an EMBL/GenBank/DDBJ whole genome shotgun (WGS) entry which is preliminary data.</text>
</comment>
<feature type="domain" description="HTH luxR-type" evidence="4">
    <location>
        <begin position="10"/>
        <end position="75"/>
    </location>
</feature>
<reference evidence="5" key="1">
    <citation type="submission" date="2022-11" db="EMBL/GenBank/DDBJ databases">
        <authorList>
            <person name="Somphong A."/>
            <person name="Phongsopitanun W."/>
        </authorList>
    </citation>
    <scope>NUCLEOTIDE SEQUENCE</scope>
    <source>
        <strain evidence="5">Pm04-4</strain>
    </source>
</reference>
<evidence type="ECO:0000313" key="6">
    <source>
        <dbReference type="Proteomes" id="UP001151002"/>
    </source>
</evidence>
<dbReference type="Proteomes" id="UP001151002">
    <property type="component" value="Unassembled WGS sequence"/>
</dbReference>
<name>A0ABT4AXE7_9ACTN</name>
<keyword evidence="6" id="KW-1185">Reference proteome</keyword>
<dbReference type="PROSITE" id="PS50043">
    <property type="entry name" value="HTH_LUXR_2"/>
    <property type="match status" value="1"/>
</dbReference>
<keyword evidence="3" id="KW-0804">Transcription</keyword>
<gene>
    <name evidence="5" type="ORF">OWR29_12940</name>
</gene>
<evidence type="ECO:0000259" key="4">
    <source>
        <dbReference type="PROSITE" id="PS50043"/>
    </source>
</evidence>
<organism evidence="5 6">
    <name type="scientific">Paractinoplanes pyxinae</name>
    <dbReference type="NCBI Taxonomy" id="2997416"/>
    <lineage>
        <taxon>Bacteria</taxon>
        <taxon>Bacillati</taxon>
        <taxon>Actinomycetota</taxon>
        <taxon>Actinomycetes</taxon>
        <taxon>Micromonosporales</taxon>
        <taxon>Micromonosporaceae</taxon>
        <taxon>Paractinoplanes</taxon>
    </lineage>
</organism>
<evidence type="ECO:0000256" key="1">
    <source>
        <dbReference type="ARBA" id="ARBA00023015"/>
    </source>
</evidence>
<evidence type="ECO:0000256" key="2">
    <source>
        <dbReference type="ARBA" id="ARBA00023125"/>
    </source>
</evidence>
<protein>
    <submittedName>
        <fullName evidence="5">LuxR C-terminal-related transcriptional regulator</fullName>
    </submittedName>
</protein>
<accession>A0ABT4AXE7</accession>
<dbReference type="PRINTS" id="PR00038">
    <property type="entry name" value="HTHLUXR"/>
</dbReference>
<dbReference type="InterPro" id="IPR016032">
    <property type="entry name" value="Sig_transdc_resp-reg_C-effctor"/>
</dbReference>
<dbReference type="EMBL" id="JAPNTZ010000004">
    <property type="protein sequence ID" value="MCY1138908.1"/>
    <property type="molecule type" value="Genomic_DNA"/>
</dbReference>
<dbReference type="Pfam" id="PF00196">
    <property type="entry name" value="GerE"/>
    <property type="match status" value="1"/>
</dbReference>
<sequence length="82" mass="8999">MTRTDRPEPTPPALPGLTAREREVLAHLMAGGTNAEIAKTLVLSEKTISVHISNMLRKTGTTNRVQLAELARRHGARKSEED</sequence>
<dbReference type="Gene3D" id="1.10.10.10">
    <property type="entry name" value="Winged helix-like DNA-binding domain superfamily/Winged helix DNA-binding domain"/>
    <property type="match status" value="1"/>
</dbReference>
<proteinExistence type="predicted"/>
<dbReference type="SMART" id="SM00421">
    <property type="entry name" value="HTH_LUXR"/>
    <property type="match status" value="1"/>
</dbReference>
<dbReference type="PANTHER" id="PTHR44688">
    <property type="entry name" value="DNA-BINDING TRANSCRIPTIONAL ACTIVATOR DEVR_DOSR"/>
    <property type="match status" value="1"/>
</dbReference>
<dbReference type="InterPro" id="IPR036388">
    <property type="entry name" value="WH-like_DNA-bd_sf"/>
</dbReference>
<dbReference type="PROSITE" id="PS00622">
    <property type="entry name" value="HTH_LUXR_1"/>
    <property type="match status" value="1"/>
</dbReference>
<keyword evidence="2" id="KW-0238">DNA-binding</keyword>
<dbReference type="SUPFAM" id="SSF46894">
    <property type="entry name" value="C-terminal effector domain of the bipartite response regulators"/>
    <property type="match status" value="1"/>
</dbReference>
<dbReference type="InterPro" id="IPR000792">
    <property type="entry name" value="Tscrpt_reg_LuxR_C"/>
</dbReference>
<evidence type="ECO:0000256" key="3">
    <source>
        <dbReference type="ARBA" id="ARBA00023163"/>
    </source>
</evidence>
<keyword evidence="1" id="KW-0805">Transcription regulation</keyword>
<dbReference type="CDD" id="cd06170">
    <property type="entry name" value="LuxR_C_like"/>
    <property type="match status" value="1"/>
</dbReference>
<evidence type="ECO:0000313" key="5">
    <source>
        <dbReference type="EMBL" id="MCY1138908.1"/>
    </source>
</evidence>